<dbReference type="EMBL" id="GBRH01269959">
    <property type="protein sequence ID" value="JAD27936.1"/>
    <property type="molecule type" value="Transcribed_RNA"/>
</dbReference>
<evidence type="ECO:0000313" key="1">
    <source>
        <dbReference type="EMBL" id="JAD27936.1"/>
    </source>
</evidence>
<organism evidence="1">
    <name type="scientific">Arundo donax</name>
    <name type="common">Giant reed</name>
    <name type="synonym">Donax arundinaceus</name>
    <dbReference type="NCBI Taxonomy" id="35708"/>
    <lineage>
        <taxon>Eukaryota</taxon>
        <taxon>Viridiplantae</taxon>
        <taxon>Streptophyta</taxon>
        <taxon>Embryophyta</taxon>
        <taxon>Tracheophyta</taxon>
        <taxon>Spermatophyta</taxon>
        <taxon>Magnoliopsida</taxon>
        <taxon>Liliopsida</taxon>
        <taxon>Poales</taxon>
        <taxon>Poaceae</taxon>
        <taxon>PACMAD clade</taxon>
        <taxon>Arundinoideae</taxon>
        <taxon>Arundineae</taxon>
        <taxon>Arundo</taxon>
    </lineage>
</organism>
<reference evidence="1" key="1">
    <citation type="submission" date="2014-09" db="EMBL/GenBank/DDBJ databases">
        <authorList>
            <person name="Magalhaes I.L.F."/>
            <person name="Oliveira U."/>
            <person name="Santos F.R."/>
            <person name="Vidigal T.H.D.A."/>
            <person name="Brescovit A.D."/>
            <person name="Santos A.J."/>
        </authorList>
    </citation>
    <scope>NUCLEOTIDE SEQUENCE</scope>
    <source>
        <tissue evidence="1">Shoot tissue taken approximately 20 cm above the soil surface</tissue>
    </source>
</reference>
<protein>
    <submittedName>
        <fullName evidence="1">Uncharacterized protein</fullName>
    </submittedName>
</protein>
<reference evidence="1" key="2">
    <citation type="journal article" date="2015" name="Data Brief">
        <title>Shoot transcriptome of the giant reed, Arundo donax.</title>
        <authorList>
            <person name="Barrero R.A."/>
            <person name="Guerrero F.D."/>
            <person name="Moolhuijzen P."/>
            <person name="Goolsby J.A."/>
            <person name="Tidwell J."/>
            <person name="Bellgard S.E."/>
            <person name="Bellgard M.I."/>
        </authorList>
    </citation>
    <scope>NUCLEOTIDE SEQUENCE</scope>
    <source>
        <tissue evidence="1">Shoot tissue taken approximately 20 cm above the soil surface</tissue>
    </source>
</reference>
<dbReference type="AlphaFoldDB" id="A0A0A8YP86"/>
<name>A0A0A8YP86_ARUDO</name>
<proteinExistence type="predicted"/>
<accession>A0A0A8YP86</accession>
<sequence>MGTPLVPVTYTIPGALTSLRAIRVPKKISRRKRMLQMLIMLIKVQFQLQTMGI</sequence>